<accession>A0A8J2T4Y3</accession>
<feature type="domain" description="DNA/RNA-binding protein Alba-like" evidence="1">
    <location>
        <begin position="48"/>
        <end position="108"/>
    </location>
</feature>
<proteinExistence type="predicted"/>
<protein>
    <submittedName>
        <fullName evidence="2">BN860_07360g1_1</fullName>
    </submittedName>
</protein>
<evidence type="ECO:0000313" key="3">
    <source>
        <dbReference type="Proteomes" id="UP000019375"/>
    </source>
</evidence>
<dbReference type="OrthoDB" id="4033941at2759"/>
<dbReference type="EMBL" id="HG316455">
    <property type="protein sequence ID" value="CDF88321.1"/>
    <property type="molecule type" value="Genomic_DNA"/>
</dbReference>
<sequence>MSRVEYCNRDTGLHLPSQSQCMQFVQEHVVPDMLKMTDGSPEMSFRRVTKNDNIKQAVERLYNDSSPVTCIFAYGPHIQKMLSILEICKKALAEQNQGELHQWNRLACFVLIEEGRNDLVECRRRVPILVSIVTKTVEAASQLQLEMKGFTRQS</sequence>
<evidence type="ECO:0000259" key="1">
    <source>
        <dbReference type="Pfam" id="PF01918"/>
    </source>
</evidence>
<dbReference type="Proteomes" id="UP000019375">
    <property type="component" value="Unassembled WGS sequence"/>
</dbReference>
<keyword evidence="3" id="KW-1185">Reference proteome</keyword>
<dbReference type="GO" id="GO:0003676">
    <property type="term" value="F:nucleic acid binding"/>
    <property type="evidence" value="ECO:0007669"/>
    <property type="project" value="InterPro"/>
</dbReference>
<gene>
    <name evidence="2" type="ORF">BN860_07360g</name>
</gene>
<dbReference type="AlphaFoldDB" id="A0A8J2T4Y3"/>
<reference evidence="3" key="1">
    <citation type="journal article" date="2013" name="Genome Announc.">
        <title>Genome sequence of the food spoilage yeast Zygosaccharomyces bailii CLIB 213(T).</title>
        <authorList>
            <person name="Galeote V."/>
            <person name="Bigey F."/>
            <person name="Devillers H."/>
            <person name="Neuveglise C."/>
            <person name="Dequin S."/>
        </authorList>
    </citation>
    <scope>NUCLEOTIDE SEQUENCE [LARGE SCALE GENOMIC DNA]</scope>
    <source>
        <strain evidence="3">CLIB 213 / ATCC 58445 / CBS 680 / CCRC 21525 / NBRC 1098 / NCYC 1416 / NRRL Y-2227</strain>
    </source>
</reference>
<evidence type="ECO:0000313" key="2">
    <source>
        <dbReference type="EMBL" id="CDF88321.1"/>
    </source>
</evidence>
<dbReference type="Pfam" id="PF01918">
    <property type="entry name" value="Alba"/>
    <property type="match status" value="1"/>
</dbReference>
<organism evidence="2 3">
    <name type="scientific">Zygosaccharomyces bailii (strain CLIB 213 / ATCC 58445 / CBS 680 / BCRC 21525 / NBRC 1098 / NCYC 1416 / NRRL Y-2227)</name>
    <dbReference type="NCBI Taxonomy" id="1333698"/>
    <lineage>
        <taxon>Eukaryota</taxon>
        <taxon>Fungi</taxon>
        <taxon>Dikarya</taxon>
        <taxon>Ascomycota</taxon>
        <taxon>Saccharomycotina</taxon>
        <taxon>Saccharomycetes</taxon>
        <taxon>Saccharomycetales</taxon>
        <taxon>Saccharomycetaceae</taxon>
        <taxon>Zygosaccharomyces</taxon>
    </lineage>
</organism>
<dbReference type="InterPro" id="IPR002775">
    <property type="entry name" value="DNA/RNA-bd_Alba-like"/>
</dbReference>
<name>A0A8J2T4Y3_ZYGB2</name>